<protein>
    <submittedName>
        <fullName evidence="2">Uncharacterized protein</fullName>
    </submittedName>
</protein>
<organism evidence="2">
    <name type="scientific">Culex tarsalis</name>
    <name type="common">Encephalitis mosquito</name>
    <dbReference type="NCBI Taxonomy" id="7177"/>
    <lineage>
        <taxon>Eukaryota</taxon>
        <taxon>Metazoa</taxon>
        <taxon>Ecdysozoa</taxon>
        <taxon>Arthropoda</taxon>
        <taxon>Hexapoda</taxon>
        <taxon>Insecta</taxon>
        <taxon>Pterygota</taxon>
        <taxon>Neoptera</taxon>
        <taxon>Endopterygota</taxon>
        <taxon>Diptera</taxon>
        <taxon>Nematocera</taxon>
        <taxon>Culicoidea</taxon>
        <taxon>Culicidae</taxon>
        <taxon>Culicinae</taxon>
        <taxon>Culicini</taxon>
        <taxon>Culex</taxon>
        <taxon>Culex</taxon>
    </lineage>
</organism>
<dbReference type="AlphaFoldDB" id="A0A1Q3G013"/>
<evidence type="ECO:0000313" key="2">
    <source>
        <dbReference type="EMBL" id="JAV33145.1"/>
    </source>
</evidence>
<dbReference type="EMBL" id="GFDL01001900">
    <property type="protein sequence ID" value="JAV33145.1"/>
    <property type="molecule type" value="Transcribed_RNA"/>
</dbReference>
<feature type="coiled-coil region" evidence="1">
    <location>
        <begin position="118"/>
        <end position="149"/>
    </location>
</feature>
<name>A0A1Q3G013_CULTA</name>
<reference evidence="2" key="1">
    <citation type="submission" date="2017-01" db="EMBL/GenBank/DDBJ databases">
        <title>A deep insight into the sialotranscriptome of adult male and female Cluex tarsalis mosquitoes.</title>
        <authorList>
            <person name="Ribeiro J.M."/>
            <person name="Moreira F."/>
            <person name="Bernard K.A."/>
            <person name="Calvo E."/>
        </authorList>
    </citation>
    <scope>NUCLEOTIDE SEQUENCE</scope>
    <source>
        <strain evidence="2">Kern County</strain>
        <tissue evidence="2">Salivary glands</tissue>
    </source>
</reference>
<proteinExistence type="predicted"/>
<sequence>MSSKSPKPAKLCKRSYFLRSETVPKQTKMRQELGPNLADVILEQMSPACKAWMGIDRTLQGPSGGFCVDSDELRANIHEHILDVGRKAEERLERRRRRQLAKKQDRTEEFELLKFECHQKIEIARDEERKRMQEQLRETEWELAEKFRAMKVELGEDYLRGRREMAQFMCRNLRKQAFELIGGIARQYRIELEREVTKRVDEEVEKLTEQIDEVVQRAVEHQQQIDTEAMRRMCYRYEELMKNQHHRAACRQLTELSHHICARWAELTKKPDNSEICCQTSFVIPEPPEVLESESVLQSNGFDEPSEPLEKEDIFVIESCFMKPGPSPVYSFARSVDQEAVAASSSTLEAFTFEDQVYAQPKYYRKIHEQLFPTPEPAWEPPKIVTKSEIRIEEPSLAAIDSDFARQVVDGILSDVDLSEEEMSFESSDVEEVPRIEWLPLQETSFATSNLFNMEKTESAIDILVNGIVLKYIRATDDDLKNQ</sequence>
<accession>A0A1Q3G013</accession>
<feature type="coiled-coil region" evidence="1">
    <location>
        <begin position="190"/>
        <end position="224"/>
    </location>
</feature>
<keyword evidence="1" id="KW-0175">Coiled coil</keyword>
<evidence type="ECO:0000256" key="1">
    <source>
        <dbReference type="SAM" id="Coils"/>
    </source>
</evidence>